<accession>A0A9W8Z2L8</accession>
<evidence type="ECO:0000256" key="1">
    <source>
        <dbReference type="SAM" id="SignalP"/>
    </source>
</evidence>
<feature type="chain" id="PRO_5040962224" description="Extracellular membrane protein CFEM domain-containing protein" evidence="1">
    <location>
        <begin position="20"/>
        <end position="88"/>
    </location>
</feature>
<organism evidence="2 3">
    <name type="scientific">Gnomoniopsis smithogilvyi</name>
    <dbReference type="NCBI Taxonomy" id="1191159"/>
    <lineage>
        <taxon>Eukaryota</taxon>
        <taxon>Fungi</taxon>
        <taxon>Dikarya</taxon>
        <taxon>Ascomycota</taxon>
        <taxon>Pezizomycotina</taxon>
        <taxon>Sordariomycetes</taxon>
        <taxon>Sordariomycetidae</taxon>
        <taxon>Diaporthales</taxon>
        <taxon>Gnomoniaceae</taxon>
        <taxon>Gnomoniopsis</taxon>
    </lineage>
</organism>
<gene>
    <name evidence="2" type="ORF">N0V93_000649</name>
</gene>
<name>A0A9W8Z2L8_9PEZI</name>
<keyword evidence="1" id="KW-0732">Signal</keyword>
<evidence type="ECO:0008006" key="4">
    <source>
        <dbReference type="Google" id="ProtNLM"/>
    </source>
</evidence>
<feature type="signal peptide" evidence="1">
    <location>
        <begin position="1"/>
        <end position="19"/>
    </location>
</feature>
<dbReference type="EMBL" id="JAPEVB010000001">
    <property type="protein sequence ID" value="KAJ4396430.1"/>
    <property type="molecule type" value="Genomic_DNA"/>
</dbReference>
<evidence type="ECO:0000313" key="3">
    <source>
        <dbReference type="Proteomes" id="UP001140453"/>
    </source>
</evidence>
<keyword evidence="3" id="KW-1185">Reference proteome</keyword>
<evidence type="ECO:0000313" key="2">
    <source>
        <dbReference type="EMBL" id="KAJ4396430.1"/>
    </source>
</evidence>
<protein>
    <recommendedName>
        <fullName evidence="4">Extracellular membrane protein CFEM domain-containing protein</fullName>
    </recommendedName>
</protein>
<dbReference type="Proteomes" id="UP001140453">
    <property type="component" value="Unassembled WGS sequence"/>
</dbReference>
<comment type="caution">
    <text evidence="2">The sequence shown here is derived from an EMBL/GenBank/DDBJ whole genome shotgun (WGS) entry which is preliminary data.</text>
</comment>
<dbReference type="AlphaFoldDB" id="A0A9W8Z2L8"/>
<proteinExistence type="predicted"/>
<reference evidence="2" key="1">
    <citation type="submission" date="2022-10" db="EMBL/GenBank/DDBJ databases">
        <title>Tapping the CABI collections for fungal endophytes: first genome assemblies for Collariella, Neodidymelliopsis, Ascochyta clinopodiicola, Didymella pomorum, Didymosphaeria variabile, Neocosmospora piperis and Neocucurbitaria cava.</title>
        <authorList>
            <person name="Hill R."/>
        </authorList>
    </citation>
    <scope>NUCLEOTIDE SEQUENCE</scope>
    <source>
        <strain evidence="2">IMI 355082</strain>
    </source>
</reference>
<sequence>MQFSSLFVLAAAAIVNAAAVPGNLNASNADEGCIKECLIGEGTKYGCETEQCLCENASALENPMEQCVREQCGGDNIARKSAHLSKYG</sequence>